<reference evidence="1 2" key="1">
    <citation type="submission" date="2014-04" db="EMBL/GenBank/DDBJ databases">
        <authorList>
            <consortium name="DOE Joint Genome Institute"/>
            <person name="Kuo A."/>
            <person name="Kohler A."/>
            <person name="Jargeat P."/>
            <person name="Nagy L.G."/>
            <person name="Floudas D."/>
            <person name="Copeland A."/>
            <person name="Barry K.W."/>
            <person name="Cichocki N."/>
            <person name="Veneault-Fourrey C."/>
            <person name="LaButti K."/>
            <person name="Lindquist E.A."/>
            <person name="Lipzen A."/>
            <person name="Lundell T."/>
            <person name="Morin E."/>
            <person name="Murat C."/>
            <person name="Sun H."/>
            <person name="Tunlid A."/>
            <person name="Henrissat B."/>
            <person name="Grigoriev I.V."/>
            <person name="Hibbett D.S."/>
            <person name="Martin F."/>
            <person name="Nordberg H.P."/>
            <person name="Cantor M.N."/>
            <person name="Hua S.X."/>
        </authorList>
    </citation>
    <scope>NUCLEOTIDE SEQUENCE [LARGE SCALE GENOMIC DNA]</scope>
    <source>
        <strain evidence="1 2">Ve08.2h10</strain>
    </source>
</reference>
<protein>
    <submittedName>
        <fullName evidence="1">Uncharacterized protein</fullName>
    </submittedName>
</protein>
<dbReference type="OrthoDB" id="2687688at2759"/>
<organism evidence="1 2">
    <name type="scientific">Paxillus rubicundulus Ve08.2h10</name>
    <dbReference type="NCBI Taxonomy" id="930991"/>
    <lineage>
        <taxon>Eukaryota</taxon>
        <taxon>Fungi</taxon>
        <taxon>Dikarya</taxon>
        <taxon>Basidiomycota</taxon>
        <taxon>Agaricomycotina</taxon>
        <taxon>Agaricomycetes</taxon>
        <taxon>Agaricomycetidae</taxon>
        <taxon>Boletales</taxon>
        <taxon>Paxilineae</taxon>
        <taxon>Paxillaceae</taxon>
        <taxon>Paxillus</taxon>
    </lineage>
</organism>
<dbReference type="AlphaFoldDB" id="A0A0D0E157"/>
<reference evidence="2" key="2">
    <citation type="submission" date="2015-01" db="EMBL/GenBank/DDBJ databases">
        <title>Evolutionary Origins and Diversification of the Mycorrhizal Mutualists.</title>
        <authorList>
            <consortium name="DOE Joint Genome Institute"/>
            <consortium name="Mycorrhizal Genomics Consortium"/>
            <person name="Kohler A."/>
            <person name="Kuo A."/>
            <person name="Nagy L.G."/>
            <person name="Floudas D."/>
            <person name="Copeland A."/>
            <person name="Barry K.W."/>
            <person name="Cichocki N."/>
            <person name="Veneault-Fourrey C."/>
            <person name="LaButti K."/>
            <person name="Lindquist E.A."/>
            <person name="Lipzen A."/>
            <person name="Lundell T."/>
            <person name="Morin E."/>
            <person name="Murat C."/>
            <person name="Riley R."/>
            <person name="Ohm R."/>
            <person name="Sun H."/>
            <person name="Tunlid A."/>
            <person name="Henrissat B."/>
            <person name="Grigoriev I.V."/>
            <person name="Hibbett D.S."/>
            <person name="Martin F."/>
        </authorList>
    </citation>
    <scope>NUCLEOTIDE SEQUENCE [LARGE SCALE GENOMIC DNA]</scope>
    <source>
        <strain evidence="2">Ve08.2h10</strain>
    </source>
</reference>
<keyword evidence="2" id="KW-1185">Reference proteome</keyword>
<accession>A0A0D0E157</accession>
<name>A0A0D0E157_9AGAM</name>
<gene>
    <name evidence="1" type="ORF">PAXRUDRAFT_144044</name>
</gene>
<evidence type="ECO:0000313" key="1">
    <source>
        <dbReference type="EMBL" id="KIK93879.1"/>
    </source>
</evidence>
<dbReference type="Proteomes" id="UP000054538">
    <property type="component" value="Unassembled WGS sequence"/>
</dbReference>
<feature type="non-terminal residue" evidence="1">
    <location>
        <position position="1"/>
    </location>
</feature>
<sequence>LQIIAPIFDDILDQISDHPIFFNQSHNCQLLIAIQLAIFLNHAGHYGNEISPEYVAQWAGVSVGSVINCTNCVIVAILDQHDTFVQFPVLDSEDVKIACAYTQEHSCPEWCNGILAADGSAFCLHAKPTLHSETFYP</sequence>
<dbReference type="InParanoid" id="A0A0D0E157"/>
<proteinExistence type="predicted"/>
<evidence type="ECO:0000313" key="2">
    <source>
        <dbReference type="Proteomes" id="UP000054538"/>
    </source>
</evidence>
<dbReference type="HOGENOM" id="CLU_018552_1_3_1"/>
<dbReference type="EMBL" id="KN825147">
    <property type="protein sequence ID" value="KIK93879.1"/>
    <property type="molecule type" value="Genomic_DNA"/>
</dbReference>